<evidence type="ECO:0000313" key="1">
    <source>
        <dbReference type="EMBL" id="KAI6083542.1"/>
    </source>
</evidence>
<dbReference type="Proteomes" id="UP001497680">
    <property type="component" value="Unassembled WGS sequence"/>
</dbReference>
<comment type="caution">
    <text evidence="1">The sequence shown here is derived from an EMBL/GenBank/DDBJ whole genome shotgun (WGS) entry which is preliminary data.</text>
</comment>
<accession>A0ACC0CT05</accession>
<protein>
    <submittedName>
        <fullName evidence="1">Uncharacterized protein</fullName>
    </submittedName>
</protein>
<name>A0ACC0CT05_9PEZI</name>
<gene>
    <name evidence="1" type="ORF">F4821DRAFT_262792</name>
</gene>
<sequence length="215" mass="24306">MTLNPKFAAQRLVFGQAPSIAEGIPPAAHTLELFLDYVCPFSAKAFKTVYHEVVPLIKANPKWASSLQIILRQQIQPWHPSSTLVHEAAVAVLRVAPEKYWAFSDALFKDQRSYFDEAVASETRNDTYKRLAKLGATVGVDEKTLYELLEIADKPSDPRNGGNKVTDDLKLQIRYARFVSMHVTPTVVFNSIVDNNISSSWTKEQWEEWLKKNIG</sequence>
<dbReference type="EMBL" id="MU394350">
    <property type="protein sequence ID" value="KAI6083542.1"/>
    <property type="molecule type" value="Genomic_DNA"/>
</dbReference>
<reference evidence="1 2" key="1">
    <citation type="journal article" date="2022" name="New Phytol.">
        <title>Ecological generalism drives hyperdiversity of secondary metabolite gene clusters in xylarialean endophytes.</title>
        <authorList>
            <person name="Franco M.E.E."/>
            <person name="Wisecaver J.H."/>
            <person name="Arnold A.E."/>
            <person name="Ju Y.M."/>
            <person name="Slot J.C."/>
            <person name="Ahrendt S."/>
            <person name="Moore L.P."/>
            <person name="Eastman K.E."/>
            <person name="Scott K."/>
            <person name="Konkel Z."/>
            <person name="Mondo S.J."/>
            <person name="Kuo A."/>
            <person name="Hayes R.D."/>
            <person name="Haridas S."/>
            <person name="Andreopoulos B."/>
            <person name="Riley R."/>
            <person name="LaButti K."/>
            <person name="Pangilinan J."/>
            <person name="Lipzen A."/>
            <person name="Amirebrahimi M."/>
            <person name="Yan J."/>
            <person name="Adam C."/>
            <person name="Keymanesh K."/>
            <person name="Ng V."/>
            <person name="Louie K."/>
            <person name="Northen T."/>
            <person name="Drula E."/>
            <person name="Henrissat B."/>
            <person name="Hsieh H.M."/>
            <person name="Youens-Clark K."/>
            <person name="Lutzoni F."/>
            <person name="Miadlikowska J."/>
            <person name="Eastwood D.C."/>
            <person name="Hamelin R.C."/>
            <person name="Grigoriev I.V."/>
            <person name="U'Ren J.M."/>
        </authorList>
    </citation>
    <scope>NUCLEOTIDE SEQUENCE [LARGE SCALE GENOMIC DNA]</scope>
    <source>
        <strain evidence="1 2">ER1909</strain>
    </source>
</reference>
<proteinExistence type="predicted"/>
<evidence type="ECO:0000313" key="2">
    <source>
        <dbReference type="Proteomes" id="UP001497680"/>
    </source>
</evidence>
<keyword evidence="2" id="KW-1185">Reference proteome</keyword>
<organism evidence="1 2">
    <name type="scientific">Hypoxylon rubiginosum</name>
    <dbReference type="NCBI Taxonomy" id="110542"/>
    <lineage>
        <taxon>Eukaryota</taxon>
        <taxon>Fungi</taxon>
        <taxon>Dikarya</taxon>
        <taxon>Ascomycota</taxon>
        <taxon>Pezizomycotina</taxon>
        <taxon>Sordariomycetes</taxon>
        <taxon>Xylariomycetidae</taxon>
        <taxon>Xylariales</taxon>
        <taxon>Hypoxylaceae</taxon>
        <taxon>Hypoxylon</taxon>
    </lineage>
</organism>